<feature type="compositionally biased region" description="Polar residues" evidence="1">
    <location>
        <begin position="223"/>
        <end position="239"/>
    </location>
</feature>
<feature type="region of interest" description="Disordered" evidence="1">
    <location>
        <begin position="219"/>
        <end position="294"/>
    </location>
</feature>
<dbReference type="Pfam" id="PF00867">
    <property type="entry name" value="XPG_I"/>
    <property type="match status" value="1"/>
</dbReference>
<sequence length="314" mass="35176">MGAEAGEEDEKISEHRIAILAKECPKHMGISFHDAKVKPVAECVAMEKADYVDAVMSNNSDAFLFGARRVLYHDKTRNGVIMVKDFLACNLLSAMPPYLRSIQQVFLTANLLANSVAFCGPAIACQLGASTYGNELWKLVENKQWKRDLIEDWTRRVAEQFQTNSDGLFETTCPVIAKDLSNPSNTERFYDPMVIESLMEGLELQKRRPHYTQAKISDFYSDDSAQSPDVPVISSSPTSPHARPVLGEISTNSTPKSNRSERVKKREGAIPRMDGGQSRLEEETTPTPFEDKQPVTGRLVSRRLLGKLWVWVPI</sequence>
<evidence type="ECO:0000313" key="4">
    <source>
        <dbReference type="Proteomes" id="UP001444661"/>
    </source>
</evidence>
<keyword evidence="4" id="KW-1185">Reference proteome</keyword>
<reference evidence="3 4" key="1">
    <citation type="submission" date="2023-01" db="EMBL/GenBank/DDBJ databases">
        <title>Analysis of 21 Apiospora genomes using comparative genomics revels a genus with tremendous synthesis potential of carbohydrate active enzymes and secondary metabolites.</title>
        <authorList>
            <person name="Sorensen T."/>
        </authorList>
    </citation>
    <scope>NUCLEOTIDE SEQUENCE [LARGE SCALE GENOMIC DNA]</scope>
    <source>
        <strain evidence="3 4">CBS 33761</strain>
    </source>
</reference>
<dbReference type="PANTHER" id="PTHR11081">
    <property type="entry name" value="FLAP ENDONUCLEASE FAMILY MEMBER"/>
    <property type="match status" value="1"/>
</dbReference>
<dbReference type="InterPro" id="IPR029060">
    <property type="entry name" value="PIN-like_dom_sf"/>
</dbReference>
<dbReference type="Proteomes" id="UP001444661">
    <property type="component" value="Unassembled WGS sequence"/>
</dbReference>
<dbReference type="Gene3D" id="3.40.50.1010">
    <property type="entry name" value="5'-nuclease"/>
    <property type="match status" value="1"/>
</dbReference>
<proteinExistence type="predicted"/>
<dbReference type="PANTHER" id="PTHR11081:SF75">
    <property type="entry name" value="ENDONUCLEASE, PUTATIVE (AFU_ORTHOLOGUE AFUA_3G13260)-RELATED"/>
    <property type="match status" value="1"/>
</dbReference>
<protein>
    <recommendedName>
        <fullName evidence="2">XPG-I domain-containing protein</fullName>
    </recommendedName>
</protein>
<evidence type="ECO:0000259" key="2">
    <source>
        <dbReference type="SMART" id="SM00484"/>
    </source>
</evidence>
<feature type="compositionally biased region" description="Basic and acidic residues" evidence="1">
    <location>
        <begin position="258"/>
        <end position="269"/>
    </location>
</feature>
<dbReference type="InterPro" id="IPR006086">
    <property type="entry name" value="XPG-I_dom"/>
</dbReference>
<accession>A0ABR1SNM8</accession>
<name>A0ABR1SNM8_9PEZI</name>
<dbReference type="SUPFAM" id="SSF88723">
    <property type="entry name" value="PIN domain-like"/>
    <property type="match status" value="1"/>
</dbReference>
<organism evidence="3 4">
    <name type="scientific">Apiospora rasikravindrae</name>
    <dbReference type="NCBI Taxonomy" id="990691"/>
    <lineage>
        <taxon>Eukaryota</taxon>
        <taxon>Fungi</taxon>
        <taxon>Dikarya</taxon>
        <taxon>Ascomycota</taxon>
        <taxon>Pezizomycotina</taxon>
        <taxon>Sordariomycetes</taxon>
        <taxon>Xylariomycetidae</taxon>
        <taxon>Amphisphaeriales</taxon>
        <taxon>Apiosporaceae</taxon>
        <taxon>Apiospora</taxon>
    </lineage>
</organism>
<comment type="caution">
    <text evidence="3">The sequence shown here is derived from an EMBL/GenBank/DDBJ whole genome shotgun (WGS) entry which is preliminary data.</text>
</comment>
<feature type="domain" description="XPG-I" evidence="2">
    <location>
        <begin position="26"/>
        <end position="94"/>
    </location>
</feature>
<gene>
    <name evidence="3" type="ORF">PG993_010461</name>
</gene>
<dbReference type="SMART" id="SM00484">
    <property type="entry name" value="XPGI"/>
    <property type="match status" value="1"/>
</dbReference>
<dbReference type="InterPro" id="IPR006084">
    <property type="entry name" value="XPG/Rad2"/>
</dbReference>
<dbReference type="EMBL" id="JAQQWK010000009">
    <property type="protein sequence ID" value="KAK8035466.1"/>
    <property type="molecule type" value="Genomic_DNA"/>
</dbReference>
<evidence type="ECO:0000313" key="3">
    <source>
        <dbReference type="EMBL" id="KAK8035466.1"/>
    </source>
</evidence>
<evidence type="ECO:0000256" key="1">
    <source>
        <dbReference type="SAM" id="MobiDB-lite"/>
    </source>
</evidence>